<accession>A0ABT3IM90</accession>
<dbReference type="PANTHER" id="PTHR43767:SF12">
    <property type="entry name" value="AMP-DEPENDENT SYNTHETASE AND LIGASE"/>
    <property type="match status" value="1"/>
</dbReference>
<dbReference type="InterPro" id="IPR025110">
    <property type="entry name" value="AMP-bd_C"/>
</dbReference>
<dbReference type="Proteomes" id="UP001207742">
    <property type="component" value="Unassembled WGS sequence"/>
</dbReference>
<dbReference type="InterPro" id="IPR000873">
    <property type="entry name" value="AMP-dep_synth/lig_dom"/>
</dbReference>
<dbReference type="InterPro" id="IPR020845">
    <property type="entry name" value="AMP-binding_CS"/>
</dbReference>
<dbReference type="Gene3D" id="3.30.300.30">
    <property type="match status" value="1"/>
</dbReference>
<dbReference type="RefSeq" id="WP_264731114.1">
    <property type="nucleotide sequence ID" value="NZ_JAPDNR010000001.1"/>
</dbReference>
<evidence type="ECO:0000259" key="1">
    <source>
        <dbReference type="Pfam" id="PF00501"/>
    </source>
</evidence>
<gene>
    <name evidence="3" type="ORF">OL497_14325</name>
</gene>
<keyword evidence="4" id="KW-1185">Reference proteome</keyword>
<protein>
    <submittedName>
        <fullName evidence="3">Long-chain fatty acid--CoA ligase</fullName>
    </submittedName>
</protein>
<proteinExistence type="predicted"/>
<dbReference type="EMBL" id="JAPDNS010000001">
    <property type="protein sequence ID" value="MCW3485081.1"/>
    <property type="molecule type" value="Genomic_DNA"/>
</dbReference>
<dbReference type="GO" id="GO:0016874">
    <property type="term" value="F:ligase activity"/>
    <property type="evidence" value="ECO:0007669"/>
    <property type="project" value="UniProtKB-KW"/>
</dbReference>
<dbReference type="Pfam" id="PF00501">
    <property type="entry name" value="AMP-binding"/>
    <property type="match status" value="1"/>
</dbReference>
<dbReference type="InterPro" id="IPR042099">
    <property type="entry name" value="ANL_N_sf"/>
</dbReference>
<evidence type="ECO:0000313" key="4">
    <source>
        <dbReference type="Proteomes" id="UP001207742"/>
    </source>
</evidence>
<name>A0ABT3IM90_9BACT</name>
<feature type="domain" description="AMP-binding enzyme C-terminal" evidence="2">
    <location>
        <begin position="431"/>
        <end position="506"/>
    </location>
</feature>
<organism evidence="3 4">
    <name type="scientific">Chitinophaga nivalis</name>
    <dbReference type="NCBI Taxonomy" id="2991709"/>
    <lineage>
        <taxon>Bacteria</taxon>
        <taxon>Pseudomonadati</taxon>
        <taxon>Bacteroidota</taxon>
        <taxon>Chitinophagia</taxon>
        <taxon>Chitinophagales</taxon>
        <taxon>Chitinophagaceae</taxon>
        <taxon>Chitinophaga</taxon>
    </lineage>
</organism>
<keyword evidence="3" id="KW-0436">Ligase</keyword>
<dbReference type="NCBIfam" id="NF004837">
    <property type="entry name" value="PRK06187.1"/>
    <property type="match status" value="1"/>
</dbReference>
<dbReference type="InterPro" id="IPR050237">
    <property type="entry name" value="ATP-dep_AMP-bd_enzyme"/>
</dbReference>
<dbReference type="Pfam" id="PF13193">
    <property type="entry name" value="AMP-binding_C"/>
    <property type="match status" value="1"/>
</dbReference>
<dbReference type="InterPro" id="IPR045851">
    <property type="entry name" value="AMP-bd_C_sf"/>
</dbReference>
<feature type="domain" description="AMP-dependent synthetase/ligase" evidence="1">
    <location>
        <begin position="9"/>
        <end position="381"/>
    </location>
</feature>
<evidence type="ECO:0000313" key="3">
    <source>
        <dbReference type="EMBL" id="MCW3485081.1"/>
    </source>
</evidence>
<dbReference type="PROSITE" id="PS00455">
    <property type="entry name" value="AMP_BINDING"/>
    <property type="match status" value="1"/>
</dbReference>
<sequence>MLNLSAILESSAGRYPQKPAFTFNDTVFTYEQINGEANRIANGLRHTGIQPGDKVALSCPNHPYFPIIYFGILKAGAVVVPVNILLKRDEIAYQLRDSDAKAFCCFVGSPELPMGQYGWDAFNQTPGCAHFFMIMPLIAMPSPIEGADTIAALVAGQPPLFDSVQTTAEDTAAIIYTSGTTGQPKGAELTHANLLLNTMLAVDILELQPKDTQLVAMPLFHIFAMTVQMNAGIYRGIHSVLVPRFDAAVAVSLMLRHKISVFVGVPTMFWGLLHYPIEADQLAALAGGLRRCACGGASLPVQVLQDFEARFNASILEGYGMSEGAPIVTFNYFEFGRKHGSIGIPATGISVKVVDEQGNALPAGEKGELWYRGHNVMKGYYGKPAETAAAVTDGWMHSGDIAVMDEDGFYYIVDRLKDLIIRGGKNVYPREVEEVMMKHAAVSLVAVVGVPCEKMGEEIKAFVVLKPDAVATAEEIIAWTKEEIAVFKYPRYVEVVTSLPTTASGKILKKDLRHA</sequence>
<evidence type="ECO:0000259" key="2">
    <source>
        <dbReference type="Pfam" id="PF13193"/>
    </source>
</evidence>
<dbReference type="Gene3D" id="3.40.50.12780">
    <property type="entry name" value="N-terminal domain of ligase-like"/>
    <property type="match status" value="1"/>
</dbReference>
<dbReference type="PANTHER" id="PTHR43767">
    <property type="entry name" value="LONG-CHAIN-FATTY-ACID--COA LIGASE"/>
    <property type="match status" value="1"/>
</dbReference>
<dbReference type="CDD" id="cd05936">
    <property type="entry name" value="FC-FACS_FadD_like"/>
    <property type="match status" value="1"/>
</dbReference>
<dbReference type="SUPFAM" id="SSF56801">
    <property type="entry name" value="Acetyl-CoA synthetase-like"/>
    <property type="match status" value="1"/>
</dbReference>
<comment type="caution">
    <text evidence="3">The sequence shown here is derived from an EMBL/GenBank/DDBJ whole genome shotgun (WGS) entry which is preliminary data.</text>
</comment>
<reference evidence="3 4" key="1">
    <citation type="submission" date="2022-10" db="EMBL/GenBank/DDBJ databases">
        <title>Chitinophaga nivalis PC15 sp. nov., isolated from Pyeongchang county, South Korea.</title>
        <authorList>
            <person name="Trinh H.N."/>
        </authorList>
    </citation>
    <scope>NUCLEOTIDE SEQUENCE [LARGE SCALE GENOMIC DNA]</scope>
    <source>
        <strain evidence="3 4">PC14</strain>
    </source>
</reference>